<dbReference type="Proteomes" id="UP001249851">
    <property type="component" value="Unassembled WGS sequence"/>
</dbReference>
<reference evidence="1" key="2">
    <citation type="journal article" date="2023" name="Science">
        <title>Genomic signatures of disease resistance in endangered staghorn corals.</title>
        <authorList>
            <person name="Vollmer S.V."/>
            <person name="Selwyn J.D."/>
            <person name="Despard B.A."/>
            <person name="Roesel C.L."/>
        </authorList>
    </citation>
    <scope>NUCLEOTIDE SEQUENCE</scope>
    <source>
        <strain evidence="1">K2</strain>
    </source>
</reference>
<organism evidence="1 2">
    <name type="scientific">Acropora cervicornis</name>
    <name type="common">Staghorn coral</name>
    <dbReference type="NCBI Taxonomy" id="6130"/>
    <lineage>
        <taxon>Eukaryota</taxon>
        <taxon>Metazoa</taxon>
        <taxon>Cnidaria</taxon>
        <taxon>Anthozoa</taxon>
        <taxon>Hexacorallia</taxon>
        <taxon>Scleractinia</taxon>
        <taxon>Astrocoeniina</taxon>
        <taxon>Acroporidae</taxon>
        <taxon>Acropora</taxon>
    </lineage>
</organism>
<accession>A0AAD9PZX4</accession>
<evidence type="ECO:0000313" key="2">
    <source>
        <dbReference type="Proteomes" id="UP001249851"/>
    </source>
</evidence>
<name>A0AAD9PZX4_ACRCE</name>
<reference evidence="1" key="1">
    <citation type="journal article" date="2023" name="G3 (Bethesda)">
        <title>Whole genome assembly and annotation of the endangered Caribbean coral Acropora cervicornis.</title>
        <authorList>
            <person name="Selwyn J.D."/>
            <person name="Vollmer S.V."/>
        </authorList>
    </citation>
    <scope>NUCLEOTIDE SEQUENCE</scope>
    <source>
        <strain evidence="1">K2</strain>
    </source>
</reference>
<evidence type="ECO:0000313" key="1">
    <source>
        <dbReference type="EMBL" id="KAK2551964.1"/>
    </source>
</evidence>
<sequence length="188" mass="21928">MPLKPISQNLCYVHLRGETTILSLLDKHALLQRKVTVIRPKLPWYTDTLKELKAKGRKLERRMLLTGLQEDQMTHRSTRDEYTRVLNDNKSKYYADSIEGSTGDIKKPFTNDFGALFIKKNELIQEDIDNIIVSQPEVDSCHLHSKLERFYRLTEDSVQRIDPILKNYRAVSNLPFVAKLRRKLLSTS</sequence>
<gene>
    <name evidence="1" type="ORF">P5673_026960</name>
</gene>
<keyword evidence="2" id="KW-1185">Reference proteome</keyword>
<dbReference type="AlphaFoldDB" id="A0AAD9PZX4"/>
<proteinExistence type="predicted"/>
<comment type="caution">
    <text evidence="1">The sequence shown here is derived from an EMBL/GenBank/DDBJ whole genome shotgun (WGS) entry which is preliminary data.</text>
</comment>
<protein>
    <submittedName>
        <fullName evidence="1">Uncharacterized protein</fullName>
    </submittedName>
</protein>
<dbReference type="EMBL" id="JARQWQ010000091">
    <property type="protein sequence ID" value="KAK2551964.1"/>
    <property type="molecule type" value="Genomic_DNA"/>
</dbReference>